<keyword evidence="5 8" id="KW-0472">Membrane</keyword>
<evidence type="ECO:0000313" key="10">
    <source>
        <dbReference type="Proteomes" id="UP000005467"/>
    </source>
</evidence>
<keyword evidence="7 8" id="KW-0066">ATP synthesis</keyword>
<evidence type="ECO:0000256" key="8">
    <source>
        <dbReference type="HAMAP-Rule" id="MF_01416"/>
    </source>
</evidence>
<dbReference type="NCBIfam" id="TIGR01145">
    <property type="entry name" value="ATP_synt_delta"/>
    <property type="match status" value="1"/>
</dbReference>
<keyword evidence="10" id="KW-1185">Reference proteome</keyword>
<dbReference type="GO" id="GO:0005886">
    <property type="term" value="C:plasma membrane"/>
    <property type="evidence" value="ECO:0007669"/>
    <property type="project" value="UniProtKB-SubCell"/>
</dbReference>
<dbReference type="AlphaFoldDB" id="E8KDY2"/>
<keyword evidence="4 8" id="KW-0406">Ion transport</keyword>
<dbReference type="Pfam" id="PF00213">
    <property type="entry name" value="OSCP"/>
    <property type="match status" value="1"/>
</dbReference>
<reference evidence="9 10" key="1">
    <citation type="submission" date="2011-01" db="EMBL/GenBank/DDBJ databases">
        <authorList>
            <person name="Muzny D."/>
            <person name="Qin X."/>
            <person name="Deng J."/>
            <person name="Jiang H."/>
            <person name="Liu Y."/>
            <person name="Qu J."/>
            <person name="Song X.-Z."/>
            <person name="Zhang L."/>
            <person name="Thornton R."/>
            <person name="Coyle M."/>
            <person name="Francisco L."/>
            <person name="Jackson L."/>
            <person name="Javaid M."/>
            <person name="Korchina V."/>
            <person name="Kovar C."/>
            <person name="Mata R."/>
            <person name="Mathew T."/>
            <person name="Ngo R."/>
            <person name="Nguyen L."/>
            <person name="Nguyen N."/>
            <person name="Okwuonu G."/>
            <person name="Ongeri F."/>
            <person name="Pham C."/>
            <person name="Simmons D."/>
            <person name="Wilczek-Boney K."/>
            <person name="Hale W."/>
            <person name="Jakkamsetti A."/>
            <person name="Pham P."/>
            <person name="Ruth R."/>
            <person name="San Lucas F."/>
            <person name="Warren J."/>
            <person name="Zhang J."/>
            <person name="Zhao Z."/>
            <person name="Zhou C."/>
            <person name="Zhu D."/>
            <person name="Lee S."/>
            <person name="Bess C."/>
            <person name="Blankenburg K."/>
            <person name="Forbes L."/>
            <person name="Fu Q."/>
            <person name="Gubbala S."/>
            <person name="Hirani K."/>
            <person name="Jayaseelan J.C."/>
            <person name="Lara F."/>
            <person name="Munidasa M."/>
            <person name="Palculict T."/>
            <person name="Patil S."/>
            <person name="Pu L.-L."/>
            <person name="Saada N."/>
            <person name="Tang L."/>
            <person name="Weissenberger G."/>
            <person name="Zhu Y."/>
            <person name="Hemphill L."/>
            <person name="Shang Y."/>
            <person name="Youmans B."/>
            <person name="Ayvaz T."/>
            <person name="Ross M."/>
            <person name="Santibanez J."/>
            <person name="Aqrawi P."/>
            <person name="Gross S."/>
            <person name="Joshi V."/>
            <person name="Fowler G."/>
            <person name="Nazareth L."/>
            <person name="Reid J."/>
            <person name="Worley K."/>
            <person name="Petrosino J."/>
            <person name="Highlander S."/>
            <person name="Gibbs R."/>
        </authorList>
    </citation>
    <scope>NUCLEOTIDE SEQUENCE [LARGE SCALE GENOMIC DNA]</scope>
    <source>
        <strain evidence="9 10">ATCC 25976</strain>
    </source>
</reference>
<keyword evidence="6 8" id="KW-0139">CF(1)</keyword>
<dbReference type="PRINTS" id="PR00125">
    <property type="entry name" value="ATPASEDELTA"/>
</dbReference>
<name>E8KDY2_9PAST</name>
<comment type="caution">
    <text evidence="9">The sequence shown here is derived from an EMBL/GenBank/DDBJ whole genome shotgun (WGS) entry which is preliminary data.</text>
</comment>
<dbReference type="HOGENOM" id="CLU_085114_3_0_6"/>
<evidence type="ECO:0000256" key="3">
    <source>
        <dbReference type="ARBA" id="ARBA00022781"/>
    </source>
</evidence>
<protein>
    <recommendedName>
        <fullName evidence="8">ATP synthase subunit delta</fullName>
    </recommendedName>
    <alternativeName>
        <fullName evidence="8">ATP synthase F(1) sector subunit delta</fullName>
    </alternativeName>
    <alternativeName>
        <fullName evidence="8">F-type ATPase subunit delta</fullName>
        <shortName evidence="8">F-ATPase subunit delta</shortName>
    </alternativeName>
</protein>
<evidence type="ECO:0000256" key="4">
    <source>
        <dbReference type="ARBA" id="ARBA00023065"/>
    </source>
</evidence>
<accession>E8KDY2</accession>
<dbReference type="InterPro" id="IPR026015">
    <property type="entry name" value="ATP_synth_OSCP/delta_N_sf"/>
</dbReference>
<sequence length="186" mass="20739">MQNYNKVGQMSELSTVARPYAKAAFDFALEQGQLDKWQEMLQFSALVAENEQVADYINSSLASGQISETFLQICGDQLDQYGQNFIRVMAENKRLVVLPAVLNEFIELRAQHEAVKDIIVVSASELSQAQIDKIASAMEKRLNQKVRLTVQLDNSLIAGIIIKYDDVVIDGSSRGQLNRLSQALSL</sequence>
<dbReference type="Gene3D" id="1.10.520.20">
    <property type="entry name" value="N-terminal domain of the delta subunit of the F1F0-ATP synthase"/>
    <property type="match status" value="1"/>
</dbReference>
<comment type="function">
    <text evidence="8">This protein is part of the stalk that links CF(0) to CF(1). It either transmits conformational changes from CF(0) to CF(1) or is implicated in proton conduction.</text>
</comment>
<gene>
    <name evidence="8 9" type="primary">atpH</name>
    <name evidence="9" type="ORF">HMPREF0027_0049</name>
</gene>
<comment type="function">
    <text evidence="8">F(1)F(0) ATP synthase produces ATP from ADP in the presence of a proton or sodium gradient. F-type ATPases consist of two structural domains, F(1) containing the extramembraneous catalytic core and F(0) containing the membrane proton channel, linked together by a central stalk and a peripheral stalk. During catalysis, ATP synthesis in the catalytic domain of F(1) is coupled via a rotary mechanism of the central stalk subunits to proton translocation.</text>
</comment>
<dbReference type="GO" id="GO:0045259">
    <property type="term" value="C:proton-transporting ATP synthase complex"/>
    <property type="evidence" value="ECO:0007669"/>
    <property type="project" value="UniProtKB-KW"/>
</dbReference>
<evidence type="ECO:0000313" key="9">
    <source>
        <dbReference type="EMBL" id="EFX92886.1"/>
    </source>
</evidence>
<dbReference type="PANTHER" id="PTHR11910">
    <property type="entry name" value="ATP SYNTHASE DELTA CHAIN"/>
    <property type="match status" value="1"/>
</dbReference>
<proteinExistence type="inferred from homology"/>
<dbReference type="NCBIfam" id="NF004402">
    <property type="entry name" value="PRK05758.2-2"/>
    <property type="match status" value="1"/>
</dbReference>
<dbReference type="Proteomes" id="UP000005467">
    <property type="component" value="Unassembled WGS sequence"/>
</dbReference>
<evidence type="ECO:0000256" key="2">
    <source>
        <dbReference type="ARBA" id="ARBA00022448"/>
    </source>
</evidence>
<evidence type="ECO:0000256" key="7">
    <source>
        <dbReference type="ARBA" id="ARBA00023310"/>
    </source>
</evidence>
<keyword evidence="3 8" id="KW-0375">Hydrogen ion transport</keyword>
<dbReference type="SUPFAM" id="SSF47928">
    <property type="entry name" value="N-terminal domain of the delta subunit of the F1F0-ATP synthase"/>
    <property type="match status" value="1"/>
</dbReference>
<dbReference type="InterPro" id="IPR000711">
    <property type="entry name" value="ATPase_OSCP/dsu"/>
</dbReference>
<dbReference type="GO" id="GO:0046933">
    <property type="term" value="F:proton-transporting ATP synthase activity, rotational mechanism"/>
    <property type="evidence" value="ECO:0007669"/>
    <property type="project" value="UniProtKB-UniRule"/>
</dbReference>
<evidence type="ECO:0000256" key="6">
    <source>
        <dbReference type="ARBA" id="ARBA00023196"/>
    </source>
</evidence>
<comment type="subcellular location">
    <subcellularLocation>
        <location evidence="8">Cell membrane</location>
        <topology evidence="8">Peripheral membrane protein</topology>
    </subcellularLocation>
    <subcellularLocation>
        <location evidence="1">Membrane</location>
    </subcellularLocation>
</comment>
<dbReference type="HAMAP" id="MF_01416">
    <property type="entry name" value="ATP_synth_delta_bact"/>
    <property type="match status" value="1"/>
</dbReference>
<dbReference type="NCBIfam" id="NF004404">
    <property type="entry name" value="PRK05758.2-5"/>
    <property type="match status" value="1"/>
</dbReference>
<dbReference type="GO" id="GO:0016787">
    <property type="term" value="F:hydrolase activity"/>
    <property type="evidence" value="ECO:0007669"/>
    <property type="project" value="UniProtKB-KW"/>
</dbReference>
<organism evidence="9 10">
    <name type="scientific">Actinobacillus ureae ATCC 25976</name>
    <dbReference type="NCBI Taxonomy" id="887324"/>
    <lineage>
        <taxon>Bacteria</taxon>
        <taxon>Pseudomonadati</taxon>
        <taxon>Pseudomonadota</taxon>
        <taxon>Gammaproteobacteria</taxon>
        <taxon>Pasteurellales</taxon>
        <taxon>Pasteurellaceae</taxon>
        <taxon>Actinobacillus</taxon>
    </lineage>
</organism>
<evidence type="ECO:0000256" key="1">
    <source>
        <dbReference type="ARBA" id="ARBA00004370"/>
    </source>
</evidence>
<comment type="similarity">
    <text evidence="8">Belongs to the ATPase delta chain family.</text>
</comment>
<keyword evidence="2 8" id="KW-0813">Transport</keyword>
<keyword evidence="9" id="KW-0378">Hydrolase</keyword>
<keyword evidence="8" id="KW-1003">Cell membrane</keyword>
<dbReference type="EMBL" id="AEVG01000005">
    <property type="protein sequence ID" value="EFX92886.1"/>
    <property type="molecule type" value="Genomic_DNA"/>
</dbReference>
<evidence type="ECO:0000256" key="5">
    <source>
        <dbReference type="ARBA" id="ARBA00023136"/>
    </source>
</evidence>